<protein>
    <submittedName>
        <fullName evidence="3">Outer membrane protein, YaiO family</fullName>
    </submittedName>
</protein>
<name>A0A1H5LAC2_9FLAO</name>
<gene>
    <name evidence="3" type="ORF">SAMN04488034_102175</name>
</gene>
<dbReference type="EMBL" id="FNUG01000002">
    <property type="protein sequence ID" value="SEE73168.1"/>
    <property type="molecule type" value="Genomic_DNA"/>
</dbReference>
<keyword evidence="1" id="KW-0732">Signal</keyword>
<proteinExistence type="predicted"/>
<dbReference type="RefSeq" id="WP_093112513.1">
    <property type="nucleotide sequence ID" value="NZ_FNGG01000002.1"/>
</dbReference>
<sequence>MKNILVLILVFLFCQVPQHSFAQTPTSDFEQAKKSAYAQDYRSAITAMKGLIEEHPHNIEYQIFLARVYSWNQSFEEAIDILEPLVKKKVREALEVMIQIQSWSRQYEEVIKYAKLADSLYPDSSFKIQQSKALLSLEENKKAKALIDEILDEEPNNKETRKLLSEILKRKERKLLISYLNTSFSNPGFRPWHLASLGYKTNLGTIPVLPRIQYGQISGREGFLIELDAYPKIYSKGYLYLNAGVSLEGSAFPDLRGAVEYYQTLNPYFSVSLGVKYMQFPGNEALLYTGQIAYTFNNATRISYRSYLADIDDSSSLSHSLSIRFPESINENFVQLDLQYGNLPYEYYATGIQTNLKSARAGVQYQFRLTQQILLQPIFIYEYEEYFPEQYRHRFNSQILATYRF</sequence>
<dbReference type="NCBIfam" id="TIGR04390">
    <property type="entry name" value="OMP_YaiO_dom"/>
    <property type="match status" value="1"/>
</dbReference>
<dbReference type="Pfam" id="PF14559">
    <property type="entry name" value="TPR_19"/>
    <property type="match status" value="1"/>
</dbReference>
<dbReference type="Gene3D" id="1.25.40.10">
    <property type="entry name" value="Tetratricopeptide repeat domain"/>
    <property type="match status" value="1"/>
</dbReference>
<evidence type="ECO:0000256" key="1">
    <source>
        <dbReference type="SAM" id="SignalP"/>
    </source>
</evidence>
<feature type="domain" description="YaiO beta-barrel" evidence="2">
    <location>
        <begin position="173"/>
        <end position="346"/>
    </location>
</feature>
<organism evidence="3 4">
    <name type="scientific">Salinimicrobium catena</name>
    <dbReference type="NCBI Taxonomy" id="390640"/>
    <lineage>
        <taxon>Bacteria</taxon>
        <taxon>Pseudomonadati</taxon>
        <taxon>Bacteroidota</taxon>
        <taxon>Flavobacteriia</taxon>
        <taxon>Flavobacteriales</taxon>
        <taxon>Flavobacteriaceae</taxon>
        <taxon>Salinimicrobium</taxon>
    </lineage>
</organism>
<dbReference type="OrthoDB" id="742239at2"/>
<dbReference type="AlphaFoldDB" id="A0A1H5LAC2"/>
<evidence type="ECO:0000313" key="4">
    <source>
        <dbReference type="Proteomes" id="UP000199448"/>
    </source>
</evidence>
<accession>A0A1H5LAC2</accession>
<keyword evidence="4" id="KW-1185">Reference proteome</keyword>
<dbReference type="InterPro" id="IPR030887">
    <property type="entry name" value="Beta-barrel_YaiO"/>
</dbReference>
<dbReference type="InterPro" id="IPR011990">
    <property type="entry name" value="TPR-like_helical_dom_sf"/>
</dbReference>
<dbReference type="Pfam" id="PF19413">
    <property type="entry name" value="YaiO"/>
    <property type="match status" value="1"/>
</dbReference>
<evidence type="ECO:0000313" key="3">
    <source>
        <dbReference type="EMBL" id="SEE73168.1"/>
    </source>
</evidence>
<dbReference type="STRING" id="390640.SAMN04488034_102175"/>
<feature type="signal peptide" evidence="1">
    <location>
        <begin position="1"/>
        <end position="22"/>
    </location>
</feature>
<dbReference type="SUPFAM" id="SSF48452">
    <property type="entry name" value="TPR-like"/>
    <property type="match status" value="1"/>
</dbReference>
<evidence type="ECO:0000259" key="2">
    <source>
        <dbReference type="Pfam" id="PF19413"/>
    </source>
</evidence>
<reference evidence="3 4" key="1">
    <citation type="submission" date="2016-10" db="EMBL/GenBank/DDBJ databases">
        <authorList>
            <person name="de Groot N.N."/>
        </authorList>
    </citation>
    <scope>NUCLEOTIDE SEQUENCE [LARGE SCALE GENOMIC DNA]</scope>
    <source>
        <strain evidence="3 4">DSM 23553</strain>
    </source>
</reference>
<feature type="chain" id="PRO_5011748562" evidence="1">
    <location>
        <begin position="23"/>
        <end position="405"/>
    </location>
</feature>
<dbReference type="Proteomes" id="UP000199448">
    <property type="component" value="Unassembled WGS sequence"/>
</dbReference>